<dbReference type="InterPro" id="IPR000330">
    <property type="entry name" value="SNF2_N"/>
</dbReference>
<feature type="domain" description="SNF2 N-terminal" evidence="3">
    <location>
        <begin position="95"/>
        <end position="132"/>
    </location>
</feature>
<evidence type="ECO:0000313" key="4">
    <source>
        <dbReference type="EMBL" id="KAF9621333.1"/>
    </source>
</evidence>
<evidence type="ECO:0000259" key="3">
    <source>
        <dbReference type="Pfam" id="PF00176"/>
    </source>
</evidence>
<dbReference type="GO" id="GO:0140658">
    <property type="term" value="F:ATP-dependent chromatin remodeler activity"/>
    <property type="evidence" value="ECO:0007669"/>
    <property type="project" value="TreeGrafter"/>
</dbReference>
<dbReference type="PANTHER" id="PTHR45623">
    <property type="entry name" value="CHROMODOMAIN-HELICASE-DNA-BINDING PROTEIN 3-RELATED-RELATED"/>
    <property type="match status" value="1"/>
</dbReference>
<evidence type="ECO:0000256" key="1">
    <source>
        <dbReference type="ARBA" id="ARBA00004123"/>
    </source>
</evidence>
<evidence type="ECO:0000313" key="5">
    <source>
        <dbReference type="Proteomes" id="UP000631114"/>
    </source>
</evidence>
<dbReference type="GO" id="GO:0005634">
    <property type="term" value="C:nucleus"/>
    <property type="evidence" value="ECO:0007669"/>
    <property type="project" value="UniProtKB-SubCell"/>
</dbReference>
<dbReference type="Proteomes" id="UP000631114">
    <property type="component" value="Unassembled WGS sequence"/>
</dbReference>
<dbReference type="GO" id="GO:0042393">
    <property type="term" value="F:histone binding"/>
    <property type="evidence" value="ECO:0007669"/>
    <property type="project" value="TreeGrafter"/>
</dbReference>
<dbReference type="GO" id="GO:0003682">
    <property type="term" value="F:chromatin binding"/>
    <property type="evidence" value="ECO:0007669"/>
    <property type="project" value="TreeGrafter"/>
</dbReference>
<organism evidence="4 5">
    <name type="scientific">Coptis chinensis</name>
    <dbReference type="NCBI Taxonomy" id="261450"/>
    <lineage>
        <taxon>Eukaryota</taxon>
        <taxon>Viridiplantae</taxon>
        <taxon>Streptophyta</taxon>
        <taxon>Embryophyta</taxon>
        <taxon>Tracheophyta</taxon>
        <taxon>Spermatophyta</taxon>
        <taxon>Magnoliopsida</taxon>
        <taxon>Ranunculales</taxon>
        <taxon>Ranunculaceae</taxon>
        <taxon>Coptidoideae</taxon>
        <taxon>Coptis</taxon>
    </lineage>
</organism>
<dbReference type="GO" id="GO:0000785">
    <property type="term" value="C:chromatin"/>
    <property type="evidence" value="ECO:0007669"/>
    <property type="project" value="TreeGrafter"/>
</dbReference>
<comment type="caution">
    <text evidence="4">The sequence shown here is derived from an EMBL/GenBank/DDBJ whole genome shotgun (WGS) entry which is preliminary data.</text>
</comment>
<evidence type="ECO:0000256" key="2">
    <source>
        <dbReference type="ARBA" id="ARBA00023242"/>
    </source>
</evidence>
<reference evidence="4 5" key="1">
    <citation type="submission" date="2020-10" db="EMBL/GenBank/DDBJ databases">
        <title>The Coptis chinensis genome and diversification of protoberbering-type alkaloids.</title>
        <authorList>
            <person name="Wang B."/>
            <person name="Shu S."/>
            <person name="Song C."/>
            <person name="Liu Y."/>
        </authorList>
    </citation>
    <scope>NUCLEOTIDE SEQUENCE [LARGE SCALE GENOMIC DNA]</scope>
    <source>
        <strain evidence="4">HL-2020</strain>
        <tissue evidence="4">Leaf</tissue>
    </source>
</reference>
<dbReference type="GO" id="GO:0034728">
    <property type="term" value="P:nucleosome organization"/>
    <property type="evidence" value="ECO:0007669"/>
    <property type="project" value="TreeGrafter"/>
</dbReference>
<dbReference type="Gene3D" id="3.40.50.10810">
    <property type="entry name" value="Tandem AAA-ATPase domain"/>
    <property type="match status" value="1"/>
</dbReference>
<protein>
    <recommendedName>
        <fullName evidence="3">SNF2 N-terminal domain-containing protein</fullName>
    </recommendedName>
</protein>
<dbReference type="Pfam" id="PF00176">
    <property type="entry name" value="SNF2-rel_dom"/>
    <property type="match status" value="1"/>
</dbReference>
<name>A0A835IR02_9MAGN</name>
<dbReference type="GO" id="GO:0016887">
    <property type="term" value="F:ATP hydrolysis activity"/>
    <property type="evidence" value="ECO:0007669"/>
    <property type="project" value="TreeGrafter"/>
</dbReference>
<dbReference type="GO" id="GO:0003677">
    <property type="term" value="F:DNA binding"/>
    <property type="evidence" value="ECO:0007669"/>
    <property type="project" value="TreeGrafter"/>
</dbReference>
<keyword evidence="5" id="KW-1185">Reference proteome</keyword>
<dbReference type="InterPro" id="IPR038718">
    <property type="entry name" value="SNF2-like_sf"/>
</dbReference>
<comment type="subcellular location">
    <subcellularLocation>
        <location evidence="1">Nucleus</location>
    </subcellularLocation>
</comment>
<dbReference type="AlphaFoldDB" id="A0A835IR02"/>
<dbReference type="EMBL" id="JADFTS010000002">
    <property type="protein sequence ID" value="KAF9621333.1"/>
    <property type="molecule type" value="Genomic_DNA"/>
</dbReference>
<accession>A0A835IR02</accession>
<sequence>MMPNGVLIQEVAEKGDVLSDNGFRVVKSNGLTSAKQELGLLGSPPLMAHPPNIVIVSNSVGGVFDIGVFIGMIKVVNLPIPIGNGKEVIIKFICVFILMECWRNDTNVILADEMGLGKIVQFVSMLGFLQEFSTKNKLLITSTQLQNSVEELW</sequence>
<keyword evidence="2" id="KW-0539">Nucleus</keyword>
<dbReference type="PANTHER" id="PTHR45623:SF14">
    <property type="entry name" value="CHROMODOMAIN-HELICASE-DNA-BINDING PROTEIN 1"/>
    <property type="match status" value="1"/>
</dbReference>
<gene>
    <name evidence="4" type="ORF">IFM89_019419</name>
</gene>
<dbReference type="GO" id="GO:0005524">
    <property type="term" value="F:ATP binding"/>
    <property type="evidence" value="ECO:0007669"/>
    <property type="project" value="InterPro"/>
</dbReference>
<proteinExistence type="predicted"/>